<comment type="similarity">
    <text evidence="4">Belongs to the TBCE family.</text>
</comment>
<dbReference type="InterPro" id="IPR032675">
    <property type="entry name" value="LRR_dom_sf"/>
</dbReference>
<dbReference type="SUPFAM" id="SSF56024">
    <property type="entry name" value="Phospholipase D/nuclease"/>
    <property type="match status" value="1"/>
</dbReference>
<dbReference type="SUPFAM" id="SSF74924">
    <property type="entry name" value="Cap-Gly domain"/>
    <property type="match status" value="1"/>
</dbReference>
<keyword evidence="16" id="KW-0594">Phospholipid biosynthesis</keyword>
<evidence type="ECO:0000313" key="24">
    <source>
        <dbReference type="EMBL" id="TRY68363.1"/>
    </source>
</evidence>
<sequence length="992" mass="113457">MMNSDANAASDHFALGDRITLQGSPEVKGTVRFMGPVGQTSGEWVGVEWDKPERGKHDGLHEGVRYFQARQPKSATFVRPKKIARGVPILQAIDERYGGAIDDPNIGINQDELERLKREMNAPFLELVGFDKVQQTQRDFRRLQVVWLMGMRVSGLESTVDCPSDEPALAGACPNVRDLDLSENLLNSWTEVARIGQCLPRLKILNVSDNRLAEPEADLTQAFPRLRQLLMGQMGYDWDNVERICRNFPQLEILNIFANQIRIIPEPKPGSFDQIKELDLSENPLQDWDQVLRLANLTNLTMLNLNSCQLDRIYFPAAMAQPFPALKFLQLSRNLINDWVSVGNLGRLSIKDLRMRTNPILESDSGENCRQIFIATISSLKVLNGSEIFKEERYGSEIDHLKRYGKEYLKAVADGPEATNSFFDGHPRFKELVKRFGPPEEFELKQVNTDIKSNLLEILIECPKKEEFKPVTKKVPKTMTVQKLRMLIYRLVKAKGQDLVLSCSNPDSPDLEVPLDNDLRELSFYSPMNTFGFLVSEAPGFALRGSQIKVLTEPAAFYNELFQRSALAQKRITLSALYLGTGEKEHRLVDKIHERVLQRDGLRVRVLLDYFRGNRLSGQGQSSCTMLQKLVQDRQEMCQISLYHTPVLRGLKKRIVPQKYNEMYGLQHTKVYIFDDSVIISGANLSQDYFTNRQDRYVLIKDCPELADYLDEVVGNISEFSFQMNSRCEFELHKNWHINPSEGDFNEYVSAVQNKVSKFLRNAKGSYQLLPSFYDNGREEDINTWIFPSIQMGIFGIDQDQRITSKLLETGSKDSSFKFGTGYFNPTPEYLQTILEKTSAKYDVLMAHPKANGFFGASFPAGGIPDAYTLITRQFYERTKAGKDQNRVLLYEYLRDGWTFHAKGIWHYLSGDSLPSLSMIGSPNFGYRSVEKDLEAQVTIVTKDESLRTQLHEEQERLFETSSIVTDETFLSPERAIPYWVRLVVWSSRDFF</sequence>
<evidence type="ECO:0000256" key="11">
    <source>
        <dbReference type="ARBA" id="ARBA00022614"/>
    </source>
</evidence>
<evidence type="ECO:0000256" key="6">
    <source>
        <dbReference type="ARBA" id="ARBA00013170"/>
    </source>
</evidence>
<feature type="domain" description="CAP-Gly" evidence="23">
    <location>
        <begin position="35"/>
        <end position="79"/>
    </location>
</feature>
<evidence type="ECO:0000313" key="25">
    <source>
        <dbReference type="Proteomes" id="UP000318571"/>
    </source>
</evidence>
<dbReference type="SUPFAM" id="SSF52058">
    <property type="entry name" value="L domain-like"/>
    <property type="match status" value="1"/>
</dbReference>
<evidence type="ECO:0000256" key="2">
    <source>
        <dbReference type="ARBA" id="ARBA00004496"/>
    </source>
</evidence>
<dbReference type="GO" id="GO:0032049">
    <property type="term" value="P:cardiolipin biosynthetic process"/>
    <property type="evidence" value="ECO:0007669"/>
    <property type="project" value="InterPro"/>
</dbReference>
<dbReference type="GO" id="GO:0008444">
    <property type="term" value="F:CDP-diacylglycerol-glycerol-3-phosphate 3-phosphatidyltransferase activity"/>
    <property type="evidence" value="ECO:0007669"/>
    <property type="project" value="UniProtKB-EC"/>
</dbReference>
<organism evidence="24 25">
    <name type="scientific">Tigriopus californicus</name>
    <name type="common">Marine copepod</name>
    <dbReference type="NCBI Taxonomy" id="6832"/>
    <lineage>
        <taxon>Eukaryota</taxon>
        <taxon>Metazoa</taxon>
        <taxon>Ecdysozoa</taxon>
        <taxon>Arthropoda</taxon>
        <taxon>Crustacea</taxon>
        <taxon>Multicrustacea</taxon>
        <taxon>Hexanauplia</taxon>
        <taxon>Copepoda</taxon>
        <taxon>Harpacticoida</taxon>
        <taxon>Harpacticidae</taxon>
        <taxon>Tigriopus</taxon>
    </lineage>
</organism>
<name>A0A553NSF2_TIGCA</name>
<protein>
    <recommendedName>
        <fullName evidence="8">CDP-diacylglycerol--glycerol-3-phosphate 3-phosphatidyltransferase, mitochondrial</fullName>
        <ecNumber evidence="6">2.7.8.5</ecNumber>
    </recommendedName>
    <alternativeName>
        <fullName evidence="19">Phosphatidylglycerophosphate synthase 1</fullName>
    </alternativeName>
    <alternativeName>
        <fullName evidence="20">Tubulin-folding cofactor E</fullName>
    </alternativeName>
    <alternativeName>
        <fullName evidence="7">Tubulin-specific chaperone E</fullName>
    </alternativeName>
</protein>
<keyword evidence="12" id="KW-0808">Transferase</keyword>
<dbReference type="SUPFAM" id="SSF54236">
    <property type="entry name" value="Ubiquitin-like"/>
    <property type="match status" value="1"/>
</dbReference>
<dbReference type="InterPro" id="IPR044079">
    <property type="entry name" value="Ubl_TBCE"/>
</dbReference>
<dbReference type="CDD" id="cd09135">
    <property type="entry name" value="PLDc_PGS1_euk_1"/>
    <property type="match status" value="1"/>
</dbReference>
<dbReference type="STRING" id="6832.A0A553NSF2"/>
<dbReference type="InterPro" id="IPR025202">
    <property type="entry name" value="PLD-like_dom"/>
</dbReference>
<evidence type="ECO:0000256" key="1">
    <source>
        <dbReference type="ARBA" id="ARBA00003537"/>
    </source>
</evidence>
<comment type="similarity">
    <text evidence="5">Belongs to the CDP-alcohol phosphatidyltransferase class-II family.</text>
</comment>
<evidence type="ECO:0000256" key="4">
    <source>
        <dbReference type="ARBA" id="ARBA00006286"/>
    </source>
</evidence>
<dbReference type="GO" id="GO:0005739">
    <property type="term" value="C:mitochondrion"/>
    <property type="evidence" value="ECO:0007669"/>
    <property type="project" value="TreeGrafter"/>
</dbReference>
<evidence type="ECO:0000256" key="14">
    <source>
        <dbReference type="ARBA" id="ARBA00023098"/>
    </source>
</evidence>
<dbReference type="UniPathway" id="UPA00084">
    <property type="reaction ID" value="UER00503"/>
</dbReference>
<evidence type="ECO:0000256" key="15">
    <source>
        <dbReference type="ARBA" id="ARBA00023186"/>
    </source>
</evidence>
<dbReference type="SMART" id="SM00155">
    <property type="entry name" value="PLDc"/>
    <property type="match status" value="1"/>
</dbReference>
<dbReference type="PROSITE" id="PS50035">
    <property type="entry name" value="PLD"/>
    <property type="match status" value="1"/>
</dbReference>
<dbReference type="FunFam" id="2.30.30.190:FF:000016">
    <property type="entry name" value="Tubulin-folding cofactor E"/>
    <property type="match status" value="1"/>
</dbReference>
<dbReference type="Gene3D" id="3.30.870.10">
    <property type="entry name" value="Endonuclease Chain A"/>
    <property type="match status" value="2"/>
</dbReference>
<dbReference type="EC" id="2.7.8.5" evidence="6"/>
<dbReference type="Pfam" id="PF01302">
    <property type="entry name" value="CAP_GLY"/>
    <property type="match status" value="1"/>
</dbReference>
<comment type="function">
    <text evidence="1">Functions in the biosynthesis of the anionic phospholipids phosphatidylglycerol and cardiolipin.</text>
</comment>
<evidence type="ECO:0000256" key="7">
    <source>
        <dbReference type="ARBA" id="ARBA00015004"/>
    </source>
</evidence>
<evidence type="ECO:0000259" key="22">
    <source>
        <dbReference type="PROSITE" id="PS50035"/>
    </source>
</evidence>
<evidence type="ECO:0000256" key="18">
    <source>
        <dbReference type="ARBA" id="ARBA00026055"/>
    </source>
</evidence>
<dbReference type="PANTHER" id="PTHR12586:SF1">
    <property type="entry name" value="CDP-DIACYLGLYCEROL--GLYCEROL-3-PHOSPHATE 3-PHOSPHATIDYLTRANSFERASE, MITOCHONDRIAL"/>
    <property type="match status" value="1"/>
</dbReference>
<comment type="subunit">
    <text evidence="18">Supercomplex made of cofactors A to E. Cofactors A and D function by capturing and stabilizing tubulin in a quasi-native conformation. Cofactor E binds to the cofactor D-tubulin complex; interaction with cofactor C then causes the release of tubulin polypeptides that are committed to the native state.</text>
</comment>
<evidence type="ECO:0000256" key="16">
    <source>
        <dbReference type="ARBA" id="ARBA00023209"/>
    </source>
</evidence>
<dbReference type="InterPro" id="IPR016270">
    <property type="entry name" value="PGS1"/>
</dbReference>
<evidence type="ECO:0000256" key="19">
    <source>
        <dbReference type="ARBA" id="ARBA00030176"/>
    </source>
</evidence>
<dbReference type="InterPro" id="IPR036859">
    <property type="entry name" value="CAP-Gly_dom_sf"/>
</dbReference>
<keyword evidence="10" id="KW-0444">Lipid biosynthesis</keyword>
<evidence type="ECO:0000256" key="3">
    <source>
        <dbReference type="ARBA" id="ARBA00005042"/>
    </source>
</evidence>
<comment type="pathway">
    <text evidence="3">Phospholipid metabolism; phosphatidylglycerol biosynthesis; phosphatidylglycerol from CDP-diacylglycerol: step 1/2.</text>
</comment>
<comment type="catalytic activity">
    <reaction evidence="21">
        <text>a CDP-1,2-diacyl-sn-glycerol + sn-glycerol 3-phosphate = a 1,2-diacyl-sn-glycero-3-phospho-(1'-sn-glycero-3'-phosphate) + CMP + H(+)</text>
        <dbReference type="Rhea" id="RHEA:12593"/>
        <dbReference type="ChEBI" id="CHEBI:15378"/>
        <dbReference type="ChEBI" id="CHEBI:57597"/>
        <dbReference type="ChEBI" id="CHEBI:58332"/>
        <dbReference type="ChEBI" id="CHEBI:60110"/>
        <dbReference type="ChEBI" id="CHEBI:60377"/>
        <dbReference type="EC" id="2.7.8.5"/>
    </reaction>
</comment>
<accession>A0A553NSF2</accession>
<dbReference type="PANTHER" id="PTHR12586">
    <property type="entry name" value="CDP-DIACYLGLYCEROL--SERINE O-PHOSPHATIDYLTRANSFERASE"/>
    <property type="match status" value="1"/>
</dbReference>
<evidence type="ECO:0000256" key="9">
    <source>
        <dbReference type="ARBA" id="ARBA00022490"/>
    </source>
</evidence>
<dbReference type="InterPro" id="IPR000938">
    <property type="entry name" value="CAP-Gly_domain"/>
</dbReference>
<evidence type="ECO:0000256" key="17">
    <source>
        <dbReference type="ARBA" id="ARBA00023264"/>
    </source>
</evidence>
<reference evidence="24 25" key="1">
    <citation type="journal article" date="2018" name="Nat. Ecol. Evol.">
        <title>Genomic signatures of mitonuclear coevolution across populations of Tigriopus californicus.</title>
        <authorList>
            <person name="Barreto F.S."/>
            <person name="Watson E.T."/>
            <person name="Lima T.G."/>
            <person name="Willett C.S."/>
            <person name="Edmands S."/>
            <person name="Li W."/>
            <person name="Burton R.S."/>
        </authorList>
    </citation>
    <scope>NUCLEOTIDE SEQUENCE [LARGE SCALE GENOMIC DNA]</scope>
    <source>
        <strain evidence="24 25">San Diego</strain>
    </source>
</reference>
<evidence type="ECO:0000256" key="5">
    <source>
        <dbReference type="ARBA" id="ARBA00010682"/>
    </source>
</evidence>
<keyword evidence="17" id="KW-1208">Phospholipid metabolism</keyword>
<dbReference type="CDD" id="cd09137">
    <property type="entry name" value="PLDc_PGS1_euk_2"/>
    <property type="match status" value="1"/>
</dbReference>
<dbReference type="CDD" id="cd17044">
    <property type="entry name" value="Ubl_TBCE"/>
    <property type="match status" value="1"/>
</dbReference>
<comment type="caution">
    <text evidence="24">The sequence shown here is derived from an EMBL/GenBank/DDBJ whole genome shotgun (WGS) entry which is preliminary data.</text>
</comment>
<evidence type="ECO:0000256" key="8">
    <source>
        <dbReference type="ARBA" id="ARBA00017921"/>
    </source>
</evidence>
<dbReference type="InterPro" id="IPR001736">
    <property type="entry name" value="PLipase_D/transphosphatidylase"/>
</dbReference>
<evidence type="ECO:0000256" key="10">
    <source>
        <dbReference type="ARBA" id="ARBA00022516"/>
    </source>
</evidence>
<evidence type="ECO:0000259" key="23">
    <source>
        <dbReference type="PROSITE" id="PS50245"/>
    </source>
</evidence>
<keyword evidence="9" id="KW-0963">Cytoplasm</keyword>
<evidence type="ECO:0000256" key="13">
    <source>
        <dbReference type="ARBA" id="ARBA00022737"/>
    </source>
</evidence>
<proteinExistence type="inferred from homology"/>
<dbReference type="InterPro" id="IPR029071">
    <property type="entry name" value="Ubiquitin-like_domsf"/>
</dbReference>
<gene>
    <name evidence="24" type="ORF">TCAL_04438</name>
</gene>
<dbReference type="SMART" id="SM01052">
    <property type="entry name" value="CAP_GLY"/>
    <property type="match status" value="1"/>
</dbReference>
<keyword evidence="14" id="KW-0443">Lipid metabolism</keyword>
<dbReference type="Proteomes" id="UP000318571">
    <property type="component" value="Chromosome 1"/>
</dbReference>
<dbReference type="PROSITE" id="PS50245">
    <property type="entry name" value="CAP_GLY_2"/>
    <property type="match status" value="1"/>
</dbReference>
<feature type="domain" description="PLD phosphodiesterase" evidence="22">
    <location>
        <begin position="663"/>
        <end position="689"/>
    </location>
</feature>
<dbReference type="Pfam" id="PF13091">
    <property type="entry name" value="PLDc_2"/>
    <property type="match status" value="1"/>
</dbReference>
<evidence type="ECO:0000256" key="12">
    <source>
        <dbReference type="ARBA" id="ARBA00022679"/>
    </source>
</evidence>
<comment type="subcellular location">
    <subcellularLocation>
        <location evidence="2">Cytoplasm</location>
    </subcellularLocation>
</comment>
<dbReference type="Gene3D" id="3.80.10.10">
    <property type="entry name" value="Ribonuclease Inhibitor"/>
    <property type="match status" value="3"/>
</dbReference>
<dbReference type="Gene3D" id="3.10.20.90">
    <property type="entry name" value="Phosphatidylinositol 3-kinase Catalytic Subunit, Chain A, domain 1"/>
    <property type="match status" value="1"/>
</dbReference>
<keyword evidence="11" id="KW-0433">Leucine-rich repeat</keyword>
<dbReference type="Gene3D" id="2.30.30.190">
    <property type="entry name" value="CAP Gly-rich-like domain"/>
    <property type="match status" value="1"/>
</dbReference>
<keyword evidence="25" id="KW-1185">Reference proteome</keyword>
<evidence type="ECO:0000256" key="21">
    <source>
        <dbReference type="ARBA" id="ARBA00048586"/>
    </source>
</evidence>
<keyword evidence="15" id="KW-0143">Chaperone</keyword>
<keyword evidence="13" id="KW-0677">Repeat</keyword>
<dbReference type="EMBL" id="VCGU01000010">
    <property type="protein sequence ID" value="TRY68363.1"/>
    <property type="molecule type" value="Genomic_DNA"/>
</dbReference>
<evidence type="ECO:0000256" key="20">
    <source>
        <dbReference type="ARBA" id="ARBA00030180"/>
    </source>
</evidence>
<dbReference type="AlphaFoldDB" id="A0A553NSF2"/>